<name>A0A9D1G0X4_9FIRM</name>
<dbReference type="Proteomes" id="UP000824140">
    <property type="component" value="Unassembled WGS sequence"/>
</dbReference>
<feature type="domain" description="Glycosyltransferase 2-like" evidence="1">
    <location>
        <begin position="4"/>
        <end position="133"/>
    </location>
</feature>
<reference evidence="2" key="1">
    <citation type="submission" date="2020-10" db="EMBL/GenBank/DDBJ databases">
        <authorList>
            <person name="Gilroy R."/>
        </authorList>
    </citation>
    <scope>NUCLEOTIDE SEQUENCE</scope>
    <source>
        <strain evidence="2">13766</strain>
    </source>
</reference>
<gene>
    <name evidence="2" type="ORF">IAA84_08715</name>
</gene>
<evidence type="ECO:0000259" key="1">
    <source>
        <dbReference type="Pfam" id="PF00535"/>
    </source>
</evidence>
<accession>A0A9D1G0X4</accession>
<dbReference type="InterPro" id="IPR001173">
    <property type="entry name" value="Glyco_trans_2-like"/>
</dbReference>
<dbReference type="Gene3D" id="3.90.550.10">
    <property type="entry name" value="Spore Coat Polysaccharide Biosynthesis Protein SpsA, Chain A"/>
    <property type="match status" value="1"/>
</dbReference>
<evidence type="ECO:0000313" key="3">
    <source>
        <dbReference type="Proteomes" id="UP000824140"/>
    </source>
</evidence>
<evidence type="ECO:0000313" key="2">
    <source>
        <dbReference type="EMBL" id="HIS93079.1"/>
    </source>
</evidence>
<protein>
    <submittedName>
        <fullName evidence="2">Glycosyltransferase family 2 protein</fullName>
    </submittedName>
</protein>
<dbReference type="Pfam" id="PF00535">
    <property type="entry name" value="Glycos_transf_2"/>
    <property type="match status" value="1"/>
</dbReference>
<dbReference type="InterPro" id="IPR029044">
    <property type="entry name" value="Nucleotide-diphossugar_trans"/>
</dbReference>
<sequence length="328" mass="37628">MRFSVIVPAYNAELYIEDCVRSVRSQSLSDWELIVVDDGSADSTLELARAWAEKDARVTVLHQENAGAVAARLRGLRAARGEFALYLDADDAWEPNLLSAVDEGLRKSGADLLMFAFRRVPGREEHPFPAEGWIEREAWTRKLISSSAVNMVWDKAVRREIALACQGGEEHEGVAEDLLMVLPILDRVGRFYYIDRPLYRYRAVLDSRSNAFRPHRHQEIDAARAQVLEYLVDKDLNDDETLARFYTLYVDRMLDCLSRAIRAGASRAQRGQLFRDVRGFALFQMARFYPLDLPLSRRAMRALVAWRLDGLYAFLVRRQARAQNRARC</sequence>
<organism evidence="2 3">
    <name type="scientific">Candidatus Alectryocaccomicrobium excrementavium</name>
    <dbReference type="NCBI Taxonomy" id="2840668"/>
    <lineage>
        <taxon>Bacteria</taxon>
        <taxon>Bacillati</taxon>
        <taxon>Bacillota</taxon>
        <taxon>Clostridia</taxon>
        <taxon>Candidatus Alectryocaccomicrobium</taxon>
    </lineage>
</organism>
<proteinExistence type="predicted"/>
<dbReference type="AlphaFoldDB" id="A0A9D1G0X4"/>
<dbReference type="CDD" id="cd00761">
    <property type="entry name" value="Glyco_tranf_GTA_type"/>
    <property type="match status" value="1"/>
</dbReference>
<reference evidence="2" key="2">
    <citation type="journal article" date="2021" name="PeerJ">
        <title>Extensive microbial diversity within the chicken gut microbiome revealed by metagenomics and culture.</title>
        <authorList>
            <person name="Gilroy R."/>
            <person name="Ravi A."/>
            <person name="Getino M."/>
            <person name="Pursley I."/>
            <person name="Horton D.L."/>
            <person name="Alikhan N.F."/>
            <person name="Baker D."/>
            <person name="Gharbi K."/>
            <person name="Hall N."/>
            <person name="Watson M."/>
            <person name="Adriaenssens E.M."/>
            <person name="Foster-Nyarko E."/>
            <person name="Jarju S."/>
            <person name="Secka A."/>
            <person name="Antonio M."/>
            <person name="Oren A."/>
            <person name="Chaudhuri R.R."/>
            <person name="La Ragione R."/>
            <person name="Hildebrand F."/>
            <person name="Pallen M.J."/>
        </authorList>
    </citation>
    <scope>NUCLEOTIDE SEQUENCE</scope>
    <source>
        <strain evidence="2">13766</strain>
    </source>
</reference>
<dbReference type="PANTHER" id="PTHR22916">
    <property type="entry name" value="GLYCOSYLTRANSFERASE"/>
    <property type="match status" value="1"/>
</dbReference>
<dbReference type="SUPFAM" id="SSF53448">
    <property type="entry name" value="Nucleotide-diphospho-sugar transferases"/>
    <property type="match status" value="1"/>
</dbReference>
<comment type="caution">
    <text evidence="2">The sequence shown here is derived from an EMBL/GenBank/DDBJ whole genome shotgun (WGS) entry which is preliminary data.</text>
</comment>
<dbReference type="EMBL" id="DVJN01000173">
    <property type="protein sequence ID" value="HIS93079.1"/>
    <property type="molecule type" value="Genomic_DNA"/>
</dbReference>